<dbReference type="InterPro" id="IPR058240">
    <property type="entry name" value="rSAM_sf"/>
</dbReference>
<keyword evidence="5" id="KW-0408">Iron</keyword>
<dbReference type="EMBL" id="FNZK01000012">
    <property type="protein sequence ID" value="SEJ62101.1"/>
    <property type="molecule type" value="Genomic_DNA"/>
</dbReference>
<dbReference type="Pfam" id="PF06968">
    <property type="entry name" value="BATS"/>
    <property type="match status" value="1"/>
</dbReference>
<dbReference type="InterPro" id="IPR010722">
    <property type="entry name" value="BATS_dom"/>
</dbReference>
<dbReference type="AlphaFoldDB" id="A0A1H7A940"/>
<dbReference type="STRING" id="84035.SAMN05660742_11212"/>
<sequence length="367" mass="41812">MSFLQEMEKYKDLDLPEFFSKIKDQDVLSALRKEKLNCYDYLTLLSPAAESHLEAMAQRARRMTIQNFGKVMQLFTPMYIANYCDNLCVYCGFNHDNVLERKQLTMAEVEAEAQKISETGLKHILILTGESQKYSSIEYILAAVQILKKFFTSISVEIYSLTEEEYVRAVQSGVDGMTMFQEVYDSSIYKELHLAGPKSIYEFRLDAPERACRAGMRNVNIGALLGLNDWRKEAFFTGVHADYLQHAYKDVEVAVSTPRMRPCAAGFSPRVIVNDVNLVQYITAYRIFMPRSGITLSSRESRMMRDHLVKLGVTKISGGVTTAVGGHTKGEDSSQFDISDTRSIEDMAQMLYSEGYQPVYKDWQGLY</sequence>
<evidence type="ECO:0000256" key="3">
    <source>
        <dbReference type="ARBA" id="ARBA00022691"/>
    </source>
</evidence>
<reference evidence="9" key="1">
    <citation type="submission" date="2016-10" db="EMBL/GenBank/DDBJ databases">
        <authorList>
            <person name="Varghese N."/>
            <person name="Submissions S."/>
        </authorList>
    </citation>
    <scope>NUCLEOTIDE SEQUENCE [LARGE SCALE GENOMIC DNA]</scope>
    <source>
        <strain evidence="9">DSM 2179</strain>
    </source>
</reference>
<dbReference type="InterPro" id="IPR007197">
    <property type="entry name" value="rSAM"/>
</dbReference>
<dbReference type="PANTHER" id="PTHR43583:SF1">
    <property type="entry name" value="2-IMINOACETATE SYNTHASE"/>
    <property type="match status" value="1"/>
</dbReference>
<dbReference type="PANTHER" id="PTHR43583">
    <property type="entry name" value="2-IMINOACETATE SYNTHASE"/>
    <property type="match status" value="1"/>
</dbReference>
<comment type="cofactor">
    <cofactor evidence="1">
        <name>[4Fe-4S] cluster</name>
        <dbReference type="ChEBI" id="CHEBI:49883"/>
    </cofactor>
</comment>
<dbReference type="SFLD" id="SFLDG01081">
    <property type="entry name" value="cleavage_of_the_Ca-Cb_bond_in"/>
    <property type="match status" value="1"/>
</dbReference>
<dbReference type="GO" id="GO:0051539">
    <property type="term" value="F:4 iron, 4 sulfur cluster binding"/>
    <property type="evidence" value="ECO:0007669"/>
    <property type="project" value="UniProtKB-KW"/>
</dbReference>
<evidence type="ECO:0000256" key="6">
    <source>
        <dbReference type="ARBA" id="ARBA00023014"/>
    </source>
</evidence>
<dbReference type="SUPFAM" id="SSF102114">
    <property type="entry name" value="Radical SAM enzymes"/>
    <property type="match status" value="1"/>
</dbReference>
<dbReference type="GO" id="GO:0009228">
    <property type="term" value="P:thiamine biosynthetic process"/>
    <property type="evidence" value="ECO:0007669"/>
    <property type="project" value="InterPro"/>
</dbReference>
<evidence type="ECO:0000256" key="1">
    <source>
        <dbReference type="ARBA" id="ARBA00001966"/>
    </source>
</evidence>
<dbReference type="GO" id="GO:0005506">
    <property type="term" value="F:iron ion binding"/>
    <property type="evidence" value="ECO:0007669"/>
    <property type="project" value="InterPro"/>
</dbReference>
<dbReference type="Proteomes" id="UP000199662">
    <property type="component" value="Unassembled WGS sequence"/>
</dbReference>
<organism evidence="8 9">
    <name type="scientific">Propionispira arboris</name>
    <dbReference type="NCBI Taxonomy" id="84035"/>
    <lineage>
        <taxon>Bacteria</taxon>
        <taxon>Bacillati</taxon>
        <taxon>Bacillota</taxon>
        <taxon>Negativicutes</taxon>
        <taxon>Selenomonadales</taxon>
        <taxon>Selenomonadaceae</taxon>
        <taxon>Propionispira</taxon>
    </lineage>
</organism>
<accession>A0A1H7A940</accession>
<gene>
    <name evidence="8" type="ORF">SAMN05660742_11212</name>
</gene>
<evidence type="ECO:0000259" key="7">
    <source>
        <dbReference type="SMART" id="SM00876"/>
    </source>
</evidence>
<keyword evidence="9" id="KW-1185">Reference proteome</keyword>
<evidence type="ECO:0000313" key="9">
    <source>
        <dbReference type="Proteomes" id="UP000199662"/>
    </source>
</evidence>
<dbReference type="SFLD" id="SFLDF00301">
    <property type="entry name" value="2-iminoacetate_synthase_(ThiH)"/>
    <property type="match status" value="1"/>
</dbReference>
<keyword evidence="4" id="KW-0479">Metal-binding</keyword>
<dbReference type="RefSeq" id="WP_091832092.1">
    <property type="nucleotide sequence ID" value="NZ_FNZK01000012.1"/>
</dbReference>
<evidence type="ECO:0000256" key="2">
    <source>
        <dbReference type="ARBA" id="ARBA00022485"/>
    </source>
</evidence>
<dbReference type="SFLD" id="SFLDS00029">
    <property type="entry name" value="Radical_SAM"/>
    <property type="match status" value="1"/>
</dbReference>
<name>A0A1H7A940_9FIRM</name>
<dbReference type="CDD" id="cd01335">
    <property type="entry name" value="Radical_SAM"/>
    <property type="match status" value="1"/>
</dbReference>
<dbReference type="Pfam" id="PF04055">
    <property type="entry name" value="Radical_SAM"/>
    <property type="match status" value="1"/>
</dbReference>
<dbReference type="SMART" id="SM00876">
    <property type="entry name" value="BATS"/>
    <property type="match status" value="1"/>
</dbReference>
<evidence type="ECO:0000256" key="5">
    <source>
        <dbReference type="ARBA" id="ARBA00023004"/>
    </source>
</evidence>
<keyword evidence="2" id="KW-0004">4Fe-4S</keyword>
<dbReference type="Gene3D" id="3.20.20.70">
    <property type="entry name" value="Aldolase class I"/>
    <property type="match status" value="1"/>
</dbReference>
<feature type="domain" description="Biotin and thiamin synthesis-associated" evidence="7">
    <location>
        <begin position="256"/>
        <end position="358"/>
    </location>
</feature>
<keyword evidence="8" id="KW-0456">Lyase</keyword>
<keyword evidence="6" id="KW-0411">Iron-sulfur</keyword>
<dbReference type="InterPro" id="IPR013785">
    <property type="entry name" value="Aldolase_TIM"/>
</dbReference>
<evidence type="ECO:0000256" key="4">
    <source>
        <dbReference type="ARBA" id="ARBA00022723"/>
    </source>
</evidence>
<dbReference type="NCBIfam" id="TIGR02351">
    <property type="entry name" value="thiH"/>
    <property type="match status" value="1"/>
</dbReference>
<dbReference type="InterPro" id="IPR034428">
    <property type="entry name" value="ThiH/NoCL/HydG-like"/>
</dbReference>
<dbReference type="SFLD" id="SFLDG01060">
    <property type="entry name" value="BATS_domain_containing"/>
    <property type="match status" value="1"/>
</dbReference>
<protein>
    <submittedName>
        <fullName evidence="8">Tyrosine lyase ThiH</fullName>
    </submittedName>
</protein>
<keyword evidence="3" id="KW-0949">S-adenosyl-L-methionine</keyword>
<proteinExistence type="predicted"/>
<evidence type="ECO:0000313" key="8">
    <source>
        <dbReference type="EMBL" id="SEJ62101.1"/>
    </source>
</evidence>
<dbReference type="GO" id="GO:0016829">
    <property type="term" value="F:lyase activity"/>
    <property type="evidence" value="ECO:0007669"/>
    <property type="project" value="UniProtKB-KW"/>
</dbReference>
<dbReference type="InterPro" id="IPR012726">
    <property type="entry name" value="ThiH"/>
</dbReference>